<keyword evidence="13" id="KW-1185">Reference proteome</keyword>
<dbReference type="InterPro" id="IPR045174">
    <property type="entry name" value="Dof"/>
</dbReference>
<dbReference type="GO" id="GO:0003677">
    <property type="term" value="F:DNA binding"/>
    <property type="evidence" value="ECO:0007669"/>
    <property type="project" value="UniProtKB-UniRule"/>
</dbReference>
<keyword evidence="6 9" id="KW-0804">Transcription</keyword>
<dbReference type="PROSITE" id="PS50884">
    <property type="entry name" value="ZF_DOF_2"/>
    <property type="match status" value="1"/>
</dbReference>
<sequence length="302" mass="33563">MHSLSSLTPPLPSLYPLPSPPPHLAKMYSIHDHMLHCPPLPSVDRNWKSATELAPNCPRCASSNTKFCYYNNYSLSQPRYFCKGCRRYWTKGGSLRNVPVGGGCRRNRRTKSARLLQSNRKSFSSLDTNHSSPQSDSMSELASSNGSSDIDLAAVFAKFLNNDNQNTSFSPDFVSQESAPTDETNSNSLKSNGGPSDSIQKIPQSLLTPSQEQTSIQEFWETDMNVLGLQNLLNDDAVQDALWPDTATMTTANLSWQPVMQMQELDSFAADHDLLKNFSTNLVTDIWSTPLDPTSFEIFSKP</sequence>
<comment type="function">
    <text evidence="9">Transcription factor that binds specifically to a 5'-AA[AG]G-3' consensus core sequence.</text>
</comment>
<keyword evidence="1 9" id="KW-0479">Metal-binding</keyword>
<dbReference type="AlphaFoldDB" id="A0AAV5L1B1"/>
<feature type="region of interest" description="Disordered" evidence="10">
    <location>
        <begin position="168"/>
        <end position="200"/>
    </location>
</feature>
<organism evidence="12 13">
    <name type="scientific">Rubroshorea leprosula</name>
    <dbReference type="NCBI Taxonomy" id="152421"/>
    <lineage>
        <taxon>Eukaryota</taxon>
        <taxon>Viridiplantae</taxon>
        <taxon>Streptophyta</taxon>
        <taxon>Embryophyta</taxon>
        <taxon>Tracheophyta</taxon>
        <taxon>Spermatophyta</taxon>
        <taxon>Magnoliopsida</taxon>
        <taxon>eudicotyledons</taxon>
        <taxon>Gunneridae</taxon>
        <taxon>Pentapetalae</taxon>
        <taxon>rosids</taxon>
        <taxon>malvids</taxon>
        <taxon>Malvales</taxon>
        <taxon>Dipterocarpaceae</taxon>
        <taxon>Rubroshorea</taxon>
    </lineage>
</organism>
<comment type="subcellular location">
    <subcellularLocation>
        <location evidence="8 9">Nucleus</location>
    </subcellularLocation>
</comment>
<dbReference type="PROSITE" id="PS01361">
    <property type="entry name" value="ZF_DOF_1"/>
    <property type="match status" value="1"/>
</dbReference>
<evidence type="ECO:0000256" key="7">
    <source>
        <dbReference type="ARBA" id="ARBA00023242"/>
    </source>
</evidence>
<dbReference type="InterPro" id="IPR003851">
    <property type="entry name" value="Znf_Dof"/>
</dbReference>
<gene>
    <name evidence="12" type="ORF">SLEP1_g39765</name>
</gene>
<reference evidence="12 13" key="1">
    <citation type="journal article" date="2021" name="Commun. Biol.">
        <title>The genome of Shorea leprosula (Dipterocarpaceae) highlights the ecological relevance of drought in aseasonal tropical rainforests.</title>
        <authorList>
            <person name="Ng K.K.S."/>
            <person name="Kobayashi M.J."/>
            <person name="Fawcett J.A."/>
            <person name="Hatakeyama M."/>
            <person name="Paape T."/>
            <person name="Ng C.H."/>
            <person name="Ang C.C."/>
            <person name="Tnah L.H."/>
            <person name="Lee C.T."/>
            <person name="Nishiyama T."/>
            <person name="Sese J."/>
            <person name="O'Brien M.J."/>
            <person name="Copetti D."/>
            <person name="Mohd Noor M.I."/>
            <person name="Ong R.C."/>
            <person name="Putra M."/>
            <person name="Sireger I.Z."/>
            <person name="Indrioko S."/>
            <person name="Kosugi Y."/>
            <person name="Izuno A."/>
            <person name="Isagi Y."/>
            <person name="Lee S.L."/>
            <person name="Shimizu K.K."/>
        </authorList>
    </citation>
    <scope>NUCLEOTIDE SEQUENCE [LARGE SCALE GENOMIC DNA]</scope>
    <source>
        <strain evidence="12">214</strain>
    </source>
</reference>
<evidence type="ECO:0000259" key="11">
    <source>
        <dbReference type="PROSITE" id="PS50884"/>
    </source>
</evidence>
<evidence type="ECO:0000256" key="3">
    <source>
        <dbReference type="ARBA" id="ARBA00022833"/>
    </source>
</evidence>
<dbReference type="PANTHER" id="PTHR31992:SF316">
    <property type="entry name" value="DOF ZINC FINGER PROTEIN DOF1.2"/>
    <property type="match status" value="1"/>
</dbReference>
<keyword evidence="4 9" id="KW-0805">Transcription regulation</keyword>
<keyword evidence="3 9" id="KW-0862">Zinc</keyword>
<proteinExistence type="predicted"/>
<keyword evidence="2 8" id="KW-0863">Zinc-finger</keyword>
<evidence type="ECO:0000256" key="9">
    <source>
        <dbReference type="RuleBase" id="RU369094"/>
    </source>
</evidence>
<comment type="caution">
    <text evidence="12">The sequence shown here is derived from an EMBL/GenBank/DDBJ whole genome shotgun (WGS) entry which is preliminary data.</text>
</comment>
<keyword evidence="5 8" id="KW-0238">DNA-binding</keyword>
<dbReference type="GO" id="GO:0005634">
    <property type="term" value="C:nucleus"/>
    <property type="evidence" value="ECO:0007669"/>
    <property type="project" value="UniProtKB-SubCell"/>
</dbReference>
<feature type="region of interest" description="Disordered" evidence="10">
    <location>
        <begin position="99"/>
        <end position="144"/>
    </location>
</feature>
<dbReference type="Pfam" id="PF02701">
    <property type="entry name" value="Zn_ribbon_Dof"/>
    <property type="match status" value="1"/>
</dbReference>
<evidence type="ECO:0000256" key="8">
    <source>
        <dbReference type="PROSITE-ProRule" id="PRU00071"/>
    </source>
</evidence>
<dbReference type="EMBL" id="BPVZ01000089">
    <property type="protein sequence ID" value="GKV31018.1"/>
    <property type="molecule type" value="Genomic_DNA"/>
</dbReference>
<evidence type="ECO:0000256" key="1">
    <source>
        <dbReference type="ARBA" id="ARBA00022723"/>
    </source>
</evidence>
<evidence type="ECO:0000256" key="10">
    <source>
        <dbReference type="SAM" id="MobiDB-lite"/>
    </source>
</evidence>
<evidence type="ECO:0000256" key="5">
    <source>
        <dbReference type="ARBA" id="ARBA00023125"/>
    </source>
</evidence>
<evidence type="ECO:0000256" key="4">
    <source>
        <dbReference type="ARBA" id="ARBA00023015"/>
    </source>
</evidence>
<evidence type="ECO:0000256" key="2">
    <source>
        <dbReference type="ARBA" id="ARBA00022771"/>
    </source>
</evidence>
<dbReference type="Proteomes" id="UP001054252">
    <property type="component" value="Unassembled WGS sequence"/>
</dbReference>
<feature type="compositionally biased region" description="Polar residues" evidence="10">
    <location>
        <begin position="115"/>
        <end position="144"/>
    </location>
</feature>
<accession>A0AAV5L1B1</accession>
<keyword evidence="7 8" id="KW-0539">Nucleus</keyword>
<feature type="domain" description="Dof-type" evidence="11">
    <location>
        <begin position="55"/>
        <end position="109"/>
    </location>
</feature>
<protein>
    <recommendedName>
        <fullName evidence="9">Dof zinc finger protein</fullName>
    </recommendedName>
</protein>
<evidence type="ECO:0000313" key="12">
    <source>
        <dbReference type="EMBL" id="GKV31018.1"/>
    </source>
</evidence>
<dbReference type="GO" id="GO:0008270">
    <property type="term" value="F:zinc ion binding"/>
    <property type="evidence" value="ECO:0007669"/>
    <property type="project" value="UniProtKB-KW"/>
</dbReference>
<dbReference type="PANTHER" id="PTHR31992">
    <property type="entry name" value="DOF ZINC FINGER PROTEIN DOF1.4-RELATED"/>
    <property type="match status" value="1"/>
</dbReference>
<evidence type="ECO:0000313" key="13">
    <source>
        <dbReference type="Proteomes" id="UP001054252"/>
    </source>
</evidence>
<evidence type="ECO:0000256" key="6">
    <source>
        <dbReference type="ARBA" id="ARBA00023163"/>
    </source>
</evidence>
<name>A0AAV5L1B1_9ROSI</name>
<dbReference type="GO" id="GO:0003700">
    <property type="term" value="F:DNA-binding transcription factor activity"/>
    <property type="evidence" value="ECO:0007669"/>
    <property type="project" value="UniProtKB-UniRule"/>
</dbReference>